<organism evidence="2 3">
    <name type="scientific">Aspergillus pseudoustus</name>
    <dbReference type="NCBI Taxonomy" id="1810923"/>
    <lineage>
        <taxon>Eukaryota</taxon>
        <taxon>Fungi</taxon>
        <taxon>Dikarya</taxon>
        <taxon>Ascomycota</taxon>
        <taxon>Pezizomycotina</taxon>
        <taxon>Eurotiomycetes</taxon>
        <taxon>Eurotiomycetidae</taxon>
        <taxon>Eurotiales</taxon>
        <taxon>Aspergillaceae</taxon>
        <taxon>Aspergillus</taxon>
        <taxon>Aspergillus subgen. Nidulantes</taxon>
    </lineage>
</organism>
<dbReference type="InterPro" id="IPR037401">
    <property type="entry name" value="SnoaL-like"/>
</dbReference>
<protein>
    <recommendedName>
        <fullName evidence="1">SnoaL-like domain-containing protein</fullName>
    </recommendedName>
</protein>
<comment type="caution">
    <text evidence="2">The sequence shown here is derived from an EMBL/GenBank/DDBJ whole genome shotgun (WGS) entry which is preliminary data.</text>
</comment>
<dbReference type="Pfam" id="PF13577">
    <property type="entry name" value="SnoaL_4"/>
    <property type="match status" value="1"/>
</dbReference>
<dbReference type="Proteomes" id="UP001610446">
    <property type="component" value="Unassembled WGS sequence"/>
</dbReference>
<proteinExistence type="predicted"/>
<dbReference type="Gene3D" id="3.10.450.50">
    <property type="match status" value="1"/>
</dbReference>
<evidence type="ECO:0000313" key="2">
    <source>
        <dbReference type="EMBL" id="KAL2847172.1"/>
    </source>
</evidence>
<evidence type="ECO:0000313" key="3">
    <source>
        <dbReference type="Proteomes" id="UP001610446"/>
    </source>
</evidence>
<accession>A0ABR4K572</accession>
<gene>
    <name evidence="2" type="ORF">BJY01DRAFT_246946</name>
</gene>
<dbReference type="EMBL" id="JBFXLU010000058">
    <property type="protein sequence ID" value="KAL2847172.1"/>
    <property type="molecule type" value="Genomic_DNA"/>
</dbReference>
<sequence length="165" mass="18439">MPAPLAIAEIITEKKAKYGRYIDTKQWDKFGEVALPDAELSFIGPDGSILKAGNTSFIFPSSAAFTKFFSTFFAKAQTLHMFGPGDLQLQGPDEVRAVWAMEDQIILNNTAGLVEIRGGGYYHETWKRVNGDWFLKSLRLERTYQKTSLLAKIFVGLDRLGLSIV</sequence>
<dbReference type="SUPFAM" id="SSF54427">
    <property type="entry name" value="NTF2-like"/>
    <property type="match status" value="1"/>
</dbReference>
<dbReference type="InterPro" id="IPR032710">
    <property type="entry name" value="NTF2-like_dom_sf"/>
</dbReference>
<reference evidence="2 3" key="1">
    <citation type="submission" date="2024-07" db="EMBL/GenBank/DDBJ databases">
        <title>Section-level genome sequencing and comparative genomics of Aspergillus sections Usti and Cavernicolus.</title>
        <authorList>
            <consortium name="Lawrence Berkeley National Laboratory"/>
            <person name="Nybo J.L."/>
            <person name="Vesth T.C."/>
            <person name="Theobald S."/>
            <person name="Frisvad J.C."/>
            <person name="Larsen T.O."/>
            <person name="Kjaerboelling I."/>
            <person name="Rothschild-Mancinelli K."/>
            <person name="Lyhne E.K."/>
            <person name="Kogle M.E."/>
            <person name="Barry K."/>
            <person name="Clum A."/>
            <person name="Na H."/>
            <person name="Ledsgaard L."/>
            <person name="Lin J."/>
            <person name="Lipzen A."/>
            <person name="Kuo A."/>
            <person name="Riley R."/>
            <person name="Mondo S."/>
            <person name="Labutti K."/>
            <person name="Haridas S."/>
            <person name="Pangalinan J."/>
            <person name="Salamov A.A."/>
            <person name="Simmons B.A."/>
            <person name="Magnuson J.K."/>
            <person name="Chen J."/>
            <person name="Drula E."/>
            <person name="Henrissat B."/>
            <person name="Wiebenga A."/>
            <person name="Lubbers R.J."/>
            <person name="Gomes A.C."/>
            <person name="Makela M.R."/>
            <person name="Stajich J."/>
            <person name="Grigoriev I.V."/>
            <person name="Mortensen U.H."/>
            <person name="De Vries R.P."/>
            <person name="Baker S.E."/>
            <person name="Andersen M.R."/>
        </authorList>
    </citation>
    <scope>NUCLEOTIDE SEQUENCE [LARGE SCALE GENOMIC DNA]</scope>
    <source>
        <strain evidence="2 3">CBS 123904</strain>
    </source>
</reference>
<feature type="domain" description="SnoaL-like" evidence="1">
    <location>
        <begin position="11"/>
        <end position="139"/>
    </location>
</feature>
<name>A0ABR4K572_9EURO</name>
<evidence type="ECO:0000259" key="1">
    <source>
        <dbReference type="Pfam" id="PF13577"/>
    </source>
</evidence>
<keyword evidence="3" id="KW-1185">Reference proteome</keyword>